<evidence type="ECO:0000259" key="3">
    <source>
        <dbReference type="Pfam" id="PF14856"/>
    </source>
</evidence>
<feature type="signal peptide" evidence="2">
    <location>
        <begin position="1"/>
        <end position="19"/>
    </location>
</feature>
<keyword evidence="2" id="KW-0732">Signal</keyword>
<accession>A0AAN8NL72</accession>
<evidence type="ECO:0000313" key="4">
    <source>
        <dbReference type="EMBL" id="KAK6508751.1"/>
    </source>
</evidence>
<dbReference type="Pfam" id="PF14856">
    <property type="entry name" value="Hce2"/>
    <property type="match status" value="1"/>
</dbReference>
<gene>
    <name evidence="4" type="ORF">TWF506_010828</name>
</gene>
<sequence>MLFLSTLFAASAFVAGVIAIPFPNTDGAPVSMDSSNLIPQNFTASDGITYEIWVDAGFLSHDAVDLEKRQTGPADPPAPASRYPPEWKGKSTNQNKCRHSSFVGDTGPHAPTTGRCMAIQEWARTNKGYWAIGWKSITPNKYRALLRSRKDGTTQCLFGVNHSAWEVRIGNSDIYDLIRDSLAKYKRSYNGVWRVRSWGSADCDGDLVQNGSAELKWWMSEKFN</sequence>
<protein>
    <recommendedName>
        <fullName evidence="3">Ecp2 effector protein-like domain-containing protein</fullName>
    </recommendedName>
</protein>
<feature type="chain" id="PRO_5042907637" description="Ecp2 effector protein-like domain-containing protein" evidence="2">
    <location>
        <begin position="20"/>
        <end position="224"/>
    </location>
</feature>
<evidence type="ECO:0000256" key="1">
    <source>
        <dbReference type="SAM" id="MobiDB-lite"/>
    </source>
</evidence>
<reference evidence="4 5" key="1">
    <citation type="submission" date="2019-10" db="EMBL/GenBank/DDBJ databases">
        <authorList>
            <person name="Palmer J.M."/>
        </authorList>
    </citation>
    <scope>NUCLEOTIDE SEQUENCE [LARGE SCALE GENOMIC DNA]</scope>
    <source>
        <strain evidence="4 5">TWF506</strain>
    </source>
</reference>
<feature type="domain" description="Ecp2 effector protein-like" evidence="3">
    <location>
        <begin position="96"/>
        <end position="203"/>
    </location>
</feature>
<evidence type="ECO:0000256" key="2">
    <source>
        <dbReference type="SAM" id="SignalP"/>
    </source>
</evidence>
<keyword evidence="5" id="KW-1185">Reference proteome</keyword>
<feature type="region of interest" description="Disordered" evidence="1">
    <location>
        <begin position="68"/>
        <end position="105"/>
    </location>
</feature>
<proteinExistence type="predicted"/>
<dbReference type="Proteomes" id="UP001307849">
    <property type="component" value="Unassembled WGS sequence"/>
</dbReference>
<name>A0AAN8NL72_9PEZI</name>
<dbReference type="InterPro" id="IPR029226">
    <property type="entry name" value="Ecp2-like"/>
</dbReference>
<organism evidence="4 5">
    <name type="scientific">Arthrobotrys conoides</name>
    <dbReference type="NCBI Taxonomy" id="74498"/>
    <lineage>
        <taxon>Eukaryota</taxon>
        <taxon>Fungi</taxon>
        <taxon>Dikarya</taxon>
        <taxon>Ascomycota</taxon>
        <taxon>Pezizomycotina</taxon>
        <taxon>Orbiliomycetes</taxon>
        <taxon>Orbiliales</taxon>
        <taxon>Orbiliaceae</taxon>
        <taxon>Arthrobotrys</taxon>
    </lineage>
</organism>
<comment type="caution">
    <text evidence="4">The sequence shown here is derived from an EMBL/GenBank/DDBJ whole genome shotgun (WGS) entry which is preliminary data.</text>
</comment>
<evidence type="ECO:0000313" key="5">
    <source>
        <dbReference type="Proteomes" id="UP001307849"/>
    </source>
</evidence>
<dbReference type="EMBL" id="JAVHJM010000008">
    <property type="protein sequence ID" value="KAK6508751.1"/>
    <property type="molecule type" value="Genomic_DNA"/>
</dbReference>
<dbReference type="AlphaFoldDB" id="A0AAN8NL72"/>